<dbReference type="AlphaFoldDB" id="A0A4R5BEC0"/>
<dbReference type="Pfam" id="PF21068">
    <property type="entry name" value="ATPgraspMvdD"/>
    <property type="match status" value="1"/>
</dbReference>
<dbReference type="Proteomes" id="UP000294513">
    <property type="component" value="Unassembled WGS sequence"/>
</dbReference>
<gene>
    <name evidence="2" type="ORF">E1298_20595</name>
</gene>
<organism evidence="2 3">
    <name type="scientific">Actinomadura rubrisoli</name>
    <dbReference type="NCBI Taxonomy" id="2530368"/>
    <lineage>
        <taxon>Bacteria</taxon>
        <taxon>Bacillati</taxon>
        <taxon>Actinomycetota</taxon>
        <taxon>Actinomycetes</taxon>
        <taxon>Streptosporangiales</taxon>
        <taxon>Thermomonosporaceae</taxon>
        <taxon>Actinomadura</taxon>
    </lineage>
</organism>
<dbReference type="InterPro" id="IPR013815">
    <property type="entry name" value="ATP_grasp_subdomain_1"/>
</dbReference>
<feature type="domain" description="MvdD-like pre-ATP grasp" evidence="1">
    <location>
        <begin position="8"/>
        <end position="113"/>
    </location>
</feature>
<evidence type="ECO:0000259" key="1">
    <source>
        <dbReference type="Pfam" id="PF21068"/>
    </source>
</evidence>
<proteinExistence type="predicted"/>
<dbReference type="RefSeq" id="WP_131895654.1">
    <property type="nucleotide sequence ID" value="NZ_SMKU01000107.1"/>
</dbReference>
<comment type="caution">
    <text evidence="2">The sequence shown here is derived from an EMBL/GenBank/DDBJ whole genome shotgun (WGS) entry which is preliminary data.</text>
</comment>
<dbReference type="OrthoDB" id="9794735at2"/>
<dbReference type="EMBL" id="SMKU01000107">
    <property type="protein sequence ID" value="TDD83945.1"/>
    <property type="molecule type" value="Genomic_DNA"/>
</dbReference>
<dbReference type="InterPro" id="IPR048936">
    <property type="entry name" value="MvdD-like_ATPgrasp"/>
</dbReference>
<dbReference type="SUPFAM" id="SSF56059">
    <property type="entry name" value="Glutathione synthetase ATP-binding domain-like"/>
    <property type="match status" value="1"/>
</dbReference>
<evidence type="ECO:0000313" key="2">
    <source>
        <dbReference type="EMBL" id="TDD83945.1"/>
    </source>
</evidence>
<name>A0A4R5BEC0_9ACTN</name>
<dbReference type="Gene3D" id="3.30.1490.20">
    <property type="entry name" value="ATP-grasp fold, A domain"/>
    <property type="match status" value="1"/>
</dbReference>
<dbReference type="GO" id="GO:0005524">
    <property type="term" value="F:ATP binding"/>
    <property type="evidence" value="ECO:0007669"/>
    <property type="project" value="InterPro"/>
</dbReference>
<sequence>MLTELNDATADSVILELLDRDVPVIRLDPGVDFPDAVTFSAHLGESAWWTGSLTTPTRWLDLSSVRAVYRRRPNRHTHSPNLEAQEARFAAREAREGFGGVLANLPGCLYVNHPDANRTAEPKVRQLAVAAELGLTVPPTVVTNDPHQARAFARTRGQVIYKPLNHVRHLTPEGEPLTIWTQSVHADELDEETGAPISAAFADLLRRGA</sequence>
<keyword evidence="3" id="KW-1185">Reference proteome</keyword>
<dbReference type="Gene3D" id="3.30.470.20">
    <property type="entry name" value="ATP-grasp fold, B domain"/>
    <property type="match status" value="1"/>
</dbReference>
<protein>
    <recommendedName>
        <fullName evidence="1">MvdD-like pre-ATP grasp domain-containing protein</fullName>
    </recommendedName>
</protein>
<reference evidence="2 3" key="1">
    <citation type="submission" date="2019-03" db="EMBL/GenBank/DDBJ databases">
        <title>Draft genome sequences of novel Actinobacteria.</title>
        <authorList>
            <person name="Sahin N."/>
            <person name="Ay H."/>
            <person name="Saygin H."/>
        </authorList>
    </citation>
    <scope>NUCLEOTIDE SEQUENCE [LARGE SCALE GENOMIC DNA]</scope>
    <source>
        <strain evidence="2 3">H3C3</strain>
    </source>
</reference>
<accession>A0A4R5BEC0</accession>
<evidence type="ECO:0000313" key="3">
    <source>
        <dbReference type="Proteomes" id="UP000294513"/>
    </source>
</evidence>